<reference evidence="1" key="1">
    <citation type="submission" date="2021-03" db="EMBL/GenBank/DDBJ databases">
        <title>Evolutionary priming and transition to the ectomycorrhizal habit in an iconic lineage of mushroom-forming fungi: is preadaptation a requirement?</title>
        <authorList>
            <consortium name="DOE Joint Genome Institute"/>
            <person name="Looney B.P."/>
            <person name="Miyauchi S."/>
            <person name="Morin E."/>
            <person name="Drula E."/>
            <person name="Courty P.E."/>
            <person name="Chicoki N."/>
            <person name="Fauchery L."/>
            <person name="Kohler A."/>
            <person name="Kuo A."/>
            <person name="LaButti K."/>
            <person name="Pangilinan J."/>
            <person name="Lipzen A."/>
            <person name="Riley R."/>
            <person name="Andreopoulos W."/>
            <person name="He G."/>
            <person name="Johnson J."/>
            <person name="Barry K.W."/>
            <person name="Grigoriev I.V."/>
            <person name="Nagy L."/>
            <person name="Hibbett D."/>
            <person name="Henrissat B."/>
            <person name="Matheny P.B."/>
            <person name="Labbe J."/>
            <person name="Martin A.F."/>
        </authorList>
    </citation>
    <scope>NUCLEOTIDE SEQUENCE</scope>
    <source>
        <strain evidence="1">BPL698</strain>
    </source>
</reference>
<name>A0ACC0UIQ5_9AGAM</name>
<comment type="caution">
    <text evidence="1">The sequence shown here is derived from an EMBL/GenBank/DDBJ whole genome shotgun (WGS) entry which is preliminary data.</text>
</comment>
<evidence type="ECO:0000313" key="1">
    <source>
        <dbReference type="EMBL" id="KAI9511215.1"/>
    </source>
</evidence>
<protein>
    <submittedName>
        <fullName evidence="1">Uncharacterized protein</fullName>
    </submittedName>
</protein>
<sequence length="197" mass="21590">MSLSKIFGAPSPAEAALSPAKAACVPSESSAANLLRSFYHPDITAQSGQWKEELLQHTESYGQALTCTIKARPGHSSTCDPETPSCKKGIFTKPSDRGSHPVLPSSDEQVALSDKVDHRYLSWSQVGKLWSGARNCCRHHFSRDMGPRAPNTIGHRMPASMSKDCDRSESTILPPKKSTTEQQELEMLNHTQMTNLL</sequence>
<proteinExistence type="predicted"/>
<dbReference type="Proteomes" id="UP001207468">
    <property type="component" value="Unassembled WGS sequence"/>
</dbReference>
<organism evidence="1 2">
    <name type="scientific">Russula earlei</name>
    <dbReference type="NCBI Taxonomy" id="71964"/>
    <lineage>
        <taxon>Eukaryota</taxon>
        <taxon>Fungi</taxon>
        <taxon>Dikarya</taxon>
        <taxon>Basidiomycota</taxon>
        <taxon>Agaricomycotina</taxon>
        <taxon>Agaricomycetes</taxon>
        <taxon>Russulales</taxon>
        <taxon>Russulaceae</taxon>
        <taxon>Russula</taxon>
    </lineage>
</organism>
<evidence type="ECO:0000313" key="2">
    <source>
        <dbReference type="Proteomes" id="UP001207468"/>
    </source>
</evidence>
<accession>A0ACC0UIQ5</accession>
<dbReference type="EMBL" id="JAGFNK010000025">
    <property type="protein sequence ID" value="KAI9511215.1"/>
    <property type="molecule type" value="Genomic_DNA"/>
</dbReference>
<gene>
    <name evidence="1" type="ORF">F5148DRAFT_1366063</name>
</gene>
<keyword evidence="2" id="KW-1185">Reference proteome</keyword>